<dbReference type="AlphaFoldDB" id="A0A955LWY7"/>
<sequence length="260" mass="28543">MTSSKGLPFQKTIKQLRAKATHNLAMHHPHAWHVIKQEEASLDHFVHETEEMAAASALTGALLIGGVSADSVVQAQIIPPENTPITENITIEKPSMPIHATLSQTLRRTVPATPQKMDIQTAAIVSQKIKSITKITVSSELDGMTLNTDYGYMGAEQHLPRFPGDTVADHESYKASGITPKTGAFGYFADTQDSLTKEMIEQEKYYMAVQSFLSPQWDGSGMHYKDWIQYRKVLVINPINGKGVVAVVGDAGPATWTEKQ</sequence>
<evidence type="ECO:0000313" key="1">
    <source>
        <dbReference type="EMBL" id="MCA9397731.1"/>
    </source>
</evidence>
<proteinExistence type="predicted"/>
<comment type="caution">
    <text evidence="1">The sequence shown here is derived from an EMBL/GenBank/DDBJ whole genome shotgun (WGS) entry which is preliminary data.</text>
</comment>
<dbReference type="Proteomes" id="UP000699691">
    <property type="component" value="Unassembled WGS sequence"/>
</dbReference>
<reference evidence="1" key="1">
    <citation type="submission" date="2020-04" db="EMBL/GenBank/DDBJ databases">
        <authorList>
            <person name="Zhang T."/>
        </authorList>
    </citation>
    <scope>NUCLEOTIDE SEQUENCE</scope>
    <source>
        <strain evidence="1">HKST-UBA02</strain>
    </source>
</reference>
<organism evidence="1 2">
    <name type="scientific">candidate division WWE3 bacterium</name>
    <dbReference type="NCBI Taxonomy" id="2053526"/>
    <lineage>
        <taxon>Bacteria</taxon>
        <taxon>Katanobacteria</taxon>
    </lineage>
</organism>
<reference evidence="1" key="2">
    <citation type="journal article" date="2021" name="Microbiome">
        <title>Successional dynamics and alternative stable states in a saline activated sludge microbial community over 9 years.</title>
        <authorList>
            <person name="Wang Y."/>
            <person name="Ye J."/>
            <person name="Ju F."/>
            <person name="Liu L."/>
            <person name="Boyd J.A."/>
            <person name="Deng Y."/>
            <person name="Parks D.H."/>
            <person name="Jiang X."/>
            <person name="Yin X."/>
            <person name="Woodcroft B.J."/>
            <person name="Tyson G.W."/>
            <person name="Hugenholtz P."/>
            <person name="Polz M.F."/>
            <person name="Zhang T."/>
        </authorList>
    </citation>
    <scope>NUCLEOTIDE SEQUENCE</scope>
    <source>
        <strain evidence="1">HKST-UBA02</strain>
    </source>
</reference>
<gene>
    <name evidence="1" type="ORF">KC573_02780</name>
</gene>
<feature type="non-terminal residue" evidence="1">
    <location>
        <position position="260"/>
    </location>
</feature>
<dbReference type="EMBL" id="JAGQKY010000119">
    <property type="protein sequence ID" value="MCA9397731.1"/>
    <property type="molecule type" value="Genomic_DNA"/>
</dbReference>
<evidence type="ECO:0000313" key="2">
    <source>
        <dbReference type="Proteomes" id="UP000699691"/>
    </source>
</evidence>
<name>A0A955LWY7_UNCKA</name>
<accession>A0A955LWY7</accession>
<protein>
    <submittedName>
        <fullName evidence="1">Uncharacterized protein</fullName>
    </submittedName>
</protein>